<proteinExistence type="predicted"/>
<organism evidence="1 2">
    <name type="scientific">Streptomyces orinoci</name>
    <name type="common">Streptoverticillium orinoci</name>
    <dbReference type="NCBI Taxonomy" id="67339"/>
    <lineage>
        <taxon>Bacteria</taxon>
        <taxon>Bacillati</taxon>
        <taxon>Actinomycetota</taxon>
        <taxon>Actinomycetes</taxon>
        <taxon>Kitasatosporales</taxon>
        <taxon>Streptomycetaceae</taxon>
        <taxon>Streptomyces</taxon>
    </lineage>
</organism>
<comment type="caution">
    <text evidence="1">The sequence shown here is derived from an EMBL/GenBank/DDBJ whole genome shotgun (WGS) entry which is preliminary data.</text>
</comment>
<gene>
    <name evidence="1" type="ORF">AB0L16_26135</name>
</gene>
<evidence type="ECO:0000313" key="1">
    <source>
        <dbReference type="EMBL" id="MEV5509875.1"/>
    </source>
</evidence>
<sequence>MPPAEMPAGTPAALWVARAQGVFNLVGGGWPLLHLRSFAWVFGPKHDEWLQKASAGLFASSGWSLLRAPATAEGLAQARRIGVGAALTYLAVDLCYVPRRRIRPTYLLDAAMEIGWLTAWWRATRKPTGSHGQAAG</sequence>
<dbReference type="Proteomes" id="UP001552594">
    <property type="component" value="Unassembled WGS sequence"/>
</dbReference>
<protein>
    <submittedName>
        <fullName evidence="1">Uncharacterized protein</fullName>
    </submittedName>
</protein>
<keyword evidence="2" id="KW-1185">Reference proteome</keyword>
<dbReference type="EMBL" id="JBFAUK010000025">
    <property type="protein sequence ID" value="MEV5509875.1"/>
    <property type="molecule type" value="Genomic_DNA"/>
</dbReference>
<name>A0ABV3K7S6_STRON</name>
<reference evidence="1 2" key="1">
    <citation type="submission" date="2024-06" db="EMBL/GenBank/DDBJ databases">
        <title>The Natural Products Discovery Center: Release of the First 8490 Sequenced Strains for Exploring Actinobacteria Biosynthetic Diversity.</title>
        <authorList>
            <person name="Kalkreuter E."/>
            <person name="Kautsar S.A."/>
            <person name="Yang D."/>
            <person name="Bader C.D."/>
            <person name="Teijaro C.N."/>
            <person name="Fluegel L."/>
            <person name="Davis C.M."/>
            <person name="Simpson J.R."/>
            <person name="Lauterbach L."/>
            <person name="Steele A.D."/>
            <person name="Gui C."/>
            <person name="Meng S."/>
            <person name="Li G."/>
            <person name="Viehrig K."/>
            <person name="Ye F."/>
            <person name="Su P."/>
            <person name="Kiefer A.F."/>
            <person name="Nichols A."/>
            <person name="Cepeda A.J."/>
            <person name="Yan W."/>
            <person name="Fan B."/>
            <person name="Jiang Y."/>
            <person name="Adhikari A."/>
            <person name="Zheng C.-J."/>
            <person name="Schuster L."/>
            <person name="Cowan T.M."/>
            <person name="Smanski M.J."/>
            <person name="Chevrette M.G."/>
            <person name="De Carvalho L.P.S."/>
            <person name="Shen B."/>
        </authorList>
    </citation>
    <scope>NUCLEOTIDE SEQUENCE [LARGE SCALE GENOMIC DNA]</scope>
    <source>
        <strain evidence="1 2">NPDC052347</strain>
    </source>
</reference>
<evidence type="ECO:0000313" key="2">
    <source>
        <dbReference type="Proteomes" id="UP001552594"/>
    </source>
</evidence>
<dbReference type="RefSeq" id="WP_241561513.1">
    <property type="nucleotide sequence ID" value="NZ_JBFAUK010000025.1"/>
</dbReference>
<accession>A0ABV3K7S6</accession>